<protein>
    <recommendedName>
        <fullName evidence="3">PDZ domain-containing protein</fullName>
    </recommendedName>
</protein>
<proteinExistence type="predicted"/>
<evidence type="ECO:0000313" key="2">
    <source>
        <dbReference type="Proteomes" id="UP001608902"/>
    </source>
</evidence>
<dbReference type="Proteomes" id="UP001608902">
    <property type="component" value="Unassembled WGS sequence"/>
</dbReference>
<dbReference type="InterPro" id="IPR036034">
    <property type="entry name" value="PDZ_sf"/>
</dbReference>
<accession>A0ABD6EJF1</accession>
<sequence>MNNVTSHKIVITEIRENTVAGDFFKVYDHIVAINGKPVSETEVAKKLIREYKANFQAVIERPVTLETQALVKREVDEWQKKINAPKNLEEMPEDVQQIVLNHMKRRKMQPIKQLVSAFSRGSNRPYRTISFAPNHTETEIQSDVPASKLLRKVNK</sequence>
<dbReference type="PANTHER" id="PTHR31327">
    <property type="entry name" value="SPERM MEIOSIS PDZ DOMAIN CONTAINING PROTEINS-RELATED"/>
    <property type="match status" value="1"/>
</dbReference>
<dbReference type="AlphaFoldDB" id="A0ABD6EJF1"/>
<comment type="caution">
    <text evidence="1">The sequence shown here is derived from an EMBL/GenBank/DDBJ whole genome shotgun (WGS) entry which is preliminary data.</text>
</comment>
<evidence type="ECO:0000313" key="1">
    <source>
        <dbReference type="EMBL" id="MFH4980028.1"/>
    </source>
</evidence>
<name>A0ABD6EJF1_9BILA</name>
<evidence type="ECO:0008006" key="3">
    <source>
        <dbReference type="Google" id="ProtNLM"/>
    </source>
</evidence>
<keyword evidence="2" id="KW-1185">Reference proteome</keyword>
<dbReference type="EMBL" id="JBGFUD010004955">
    <property type="protein sequence ID" value="MFH4980028.1"/>
    <property type="molecule type" value="Genomic_DNA"/>
</dbReference>
<reference evidence="1 2" key="1">
    <citation type="submission" date="2024-08" db="EMBL/GenBank/DDBJ databases">
        <title>Gnathostoma spinigerum genome.</title>
        <authorList>
            <person name="Gonzalez-Bertolin B."/>
            <person name="Monzon S."/>
            <person name="Zaballos A."/>
            <person name="Jimenez P."/>
            <person name="Dekumyoy P."/>
            <person name="Varona S."/>
            <person name="Cuesta I."/>
            <person name="Sumanam S."/>
            <person name="Adisakwattana P."/>
            <person name="Gasser R.B."/>
            <person name="Hernandez-Gonzalez A."/>
            <person name="Young N.D."/>
            <person name="Perteguer M.J."/>
        </authorList>
    </citation>
    <scope>NUCLEOTIDE SEQUENCE [LARGE SCALE GENOMIC DNA]</scope>
    <source>
        <strain evidence="1">AL3</strain>
        <tissue evidence="1">Liver</tissue>
    </source>
</reference>
<dbReference type="SUPFAM" id="SSF50156">
    <property type="entry name" value="PDZ domain-like"/>
    <property type="match status" value="1"/>
</dbReference>
<gene>
    <name evidence="1" type="ORF">AB6A40_006737</name>
</gene>
<organism evidence="1 2">
    <name type="scientific">Gnathostoma spinigerum</name>
    <dbReference type="NCBI Taxonomy" id="75299"/>
    <lineage>
        <taxon>Eukaryota</taxon>
        <taxon>Metazoa</taxon>
        <taxon>Ecdysozoa</taxon>
        <taxon>Nematoda</taxon>
        <taxon>Chromadorea</taxon>
        <taxon>Rhabditida</taxon>
        <taxon>Spirurina</taxon>
        <taxon>Gnathostomatomorpha</taxon>
        <taxon>Gnathostomatoidea</taxon>
        <taxon>Gnathostomatidae</taxon>
        <taxon>Gnathostoma</taxon>
    </lineage>
</organism>
<dbReference type="InterPro" id="IPR040264">
    <property type="entry name" value="T15H9.4-like"/>
</dbReference>